<gene>
    <name evidence="2" type="ORF">SAMN05216229_111149</name>
</gene>
<name>A0A1I5VVR2_9GAMM</name>
<organism evidence="2 3">
    <name type="scientific">Geopseudomonas sagittaria</name>
    <dbReference type="NCBI Taxonomy" id="1135990"/>
    <lineage>
        <taxon>Bacteria</taxon>
        <taxon>Pseudomonadati</taxon>
        <taxon>Pseudomonadota</taxon>
        <taxon>Gammaproteobacteria</taxon>
        <taxon>Pseudomonadales</taxon>
        <taxon>Pseudomonadaceae</taxon>
        <taxon>Geopseudomonas</taxon>
    </lineage>
</organism>
<reference evidence="3" key="1">
    <citation type="submission" date="2016-10" db="EMBL/GenBank/DDBJ databases">
        <authorList>
            <person name="Varghese N."/>
            <person name="Submissions S."/>
        </authorList>
    </citation>
    <scope>NUCLEOTIDE SEQUENCE [LARGE SCALE GENOMIC DNA]</scope>
    <source>
        <strain evidence="3">JCM 18195</strain>
    </source>
</reference>
<sequence length="328" mass="37096">MIEHPQPPKKNHTTHLLPLIVLGVAFYQPFGFSPDYFQYEYFFDTLRQDIPGTIETSRFEPAFKYLSSLLVLFFTSDVLVFSLIATIAFSIKLATLNKYACGYGLLIAITFYTFRILPLHELTQLRAALASSFIVVAFFLSCSDQRKKTFIFLLAASLFHFSTILVAPLILALTFKSLKNPRTLALAAAIIYITSGLIISIGNQYFPSLQMYETNLRTSANPLSPVVILEALTAIASLAFWKNLTEPMRRVIILQLFGLAIYYSFIDIPVISSRGRELFSVLWIFFLSDLVGRSPWVQLLGGAFVATSIALSIYLYFILDFFSPYYFS</sequence>
<proteinExistence type="predicted"/>
<keyword evidence="1" id="KW-0472">Membrane</keyword>
<feature type="transmembrane region" description="Helical" evidence="1">
    <location>
        <begin position="149"/>
        <end position="171"/>
    </location>
</feature>
<evidence type="ECO:0000256" key="1">
    <source>
        <dbReference type="SAM" id="Phobius"/>
    </source>
</evidence>
<dbReference type="Pfam" id="PF14897">
    <property type="entry name" value="EpsG"/>
    <property type="match status" value="1"/>
</dbReference>
<dbReference type="AlphaFoldDB" id="A0A1I5VVR2"/>
<accession>A0A1I5VVR2</accession>
<dbReference type="EMBL" id="FOXM01000011">
    <property type="protein sequence ID" value="SFQ11066.1"/>
    <property type="molecule type" value="Genomic_DNA"/>
</dbReference>
<evidence type="ECO:0000313" key="3">
    <source>
        <dbReference type="Proteomes" id="UP000243084"/>
    </source>
</evidence>
<keyword evidence="1" id="KW-1133">Transmembrane helix</keyword>
<feature type="transmembrane region" description="Helical" evidence="1">
    <location>
        <begin position="223"/>
        <end position="241"/>
    </location>
</feature>
<feature type="transmembrane region" description="Helical" evidence="1">
    <location>
        <begin position="247"/>
        <end position="266"/>
    </location>
</feature>
<feature type="transmembrane region" description="Helical" evidence="1">
    <location>
        <begin position="12"/>
        <end position="30"/>
    </location>
</feature>
<feature type="transmembrane region" description="Helical" evidence="1">
    <location>
        <begin position="302"/>
        <end position="322"/>
    </location>
</feature>
<keyword evidence="1" id="KW-0812">Transmembrane</keyword>
<feature type="transmembrane region" description="Helical" evidence="1">
    <location>
        <begin position="100"/>
        <end position="117"/>
    </location>
</feature>
<keyword evidence="3" id="KW-1185">Reference proteome</keyword>
<feature type="transmembrane region" description="Helical" evidence="1">
    <location>
        <begin position="123"/>
        <end position="142"/>
    </location>
</feature>
<evidence type="ECO:0000313" key="2">
    <source>
        <dbReference type="EMBL" id="SFQ11066.1"/>
    </source>
</evidence>
<protein>
    <submittedName>
        <fullName evidence="2">EpsG family protein</fullName>
    </submittedName>
</protein>
<feature type="transmembrane region" description="Helical" evidence="1">
    <location>
        <begin position="183"/>
        <end position="202"/>
    </location>
</feature>
<dbReference type="Proteomes" id="UP000243084">
    <property type="component" value="Unassembled WGS sequence"/>
</dbReference>
<dbReference type="RefSeq" id="WP_175526659.1">
    <property type="nucleotide sequence ID" value="NZ_FOXM01000011.1"/>
</dbReference>
<feature type="transmembrane region" description="Helical" evidence="1">
    <location>
        <begin position="65"/>
        <end position="88"/>
    </location>
</feature>
<dbReference type="InterPro" id="IPR049458">
    <property type="entry name" value="EpsG-like"/>
</dbReference>